<keyword evidence="5" id="KW-0813">Transport</keyword>
<evidence type="ECO:0000256" key="10">
    <source>
        <dbReference type="ARBA" id="ARBA00022989"/>
    </source>
</evidence>
<keyword evidence="10 15" id="KW-1133">Transmembrane helix</keyword>
<evidence type="ECO:0000256" key="12">
    <source>
        <dbReference type="ARBA" id="ARBA00023136"/>
    </source>
</evidence>
<keyword evidence="6" id="KW-0679">Respiratory chain</keyword>
<feature type="transmembrane region" description="Helical" evidence="15">
    <location>
        <begin position="98"/>
        <end position="121"/>
    </location>
</feature>
<protein>
    <recommendedName>
        <fullName evidence="4">NADH dehydrogenase [ubiquinone] 1 alpha subcomplex subunit 1</fullName>
    </recommendedName>
    <alternativeName>
        <fullName evidence="14">Complex I-MWFE</fullName>
    </alternativeName>
    <alternativeName>
        <fullName evidence="13">NADH-ubiquinone oxidoreductase MWFE subunit</fullName>
    </alternativeName>
</protein>
<evidence type="ECO:0000256" key="1">
    <source>
        <dbReference type="ARBA" id="ARBA00003195"/>
    </source>
</evidence>
<organism evidence="16 17">
    <name type="scientific">Leptidea sinapis</name>
    <dbReference type="NCBI Taxonomy" id="189913"/>
    <lineage>
        <taxon>Eukaryota</taxon>
        <taxon>Metazoa</taxon>
        <taxon>Ecdysozoa</taxon>
        <taxon>Arthropoda</taxon>
        <taxon>Hexapoda</taxon>
        <taxon>Insecta</taxon>
        <taxon>Pterygota</taxon>
        <taxon>Neoptera</taxon>
        <taxon>Endopterygota</taxon>
        <taxon>Lepidoptera</taxon>
        <taxon>Glossata</taxon>
        <taxon>Ditrysia</taxon>
        <taxon>Papilionoidea</taxon>
        <taxon>Pieridae</taxon>
        <taxon>Dismorphiinae</taxon>
        <taxon>Leptidea</taxon>
    </lineage>
</organism>
<evidence type="ECO:0000256" key="14">
    <source>
        <dbReference type="ARBA" id="ARBA00033255"/>
    </source>
</evidence>
<dbReference type="EMBL" id="FZQP02002249">
    <property type="protein sequence ID" value="VVC95279.1"/>
    <property type="molecule type" value="Genomic_DNA"/>
</dbReference>
<keyword evidence="12 15" id="KW-0472">Membrane</keyword>
<dbReference type="PANTHER" id="PTHR17098:SF2">
    <property type="entry name" value="NADH DEHYDROGENASE [UBIQUINONE] 1 ALPHA SUBCOMPLEX SUBUNIT 1"/>
    <property type="match status" value="1"/>
</dbReference>
<evidence type="ECO:0000256" key="5">
    <source>
        <dbReference type="ARBA" id="ARBA00022448"/>
    </source>
</evidence>
<evidence type="ECO:0000256" key="11">
    <source>
        <dbReference type="ARBA" id="ARBA00023128"/>
    </source>
</evidence>
<comment type="subcellular location">
    <subcellularLocation>
        <location evidence="2">Mitochondrion inner membrane</location>
        <topology evidence="2">Single-pass membrane protein</topology>
        <orientation evidence="2">Matrix side</orientation>
    </subcellularLocation>
</comment>
<dbReference type="PANTHER" id="PTHR17098">
    <property type="entry name" value="NADH-UBIQUINONE OXIDOREDUCTASE MWFE SUBUNIT"/>
    <property type="match status" value="1"/>
</dbReference>
<proteinExistence type="inferred from homology"/>
<evidence type="ECO:0000256" key="2">
    <source>
        <dbReference type="ARBA" id="ARBA00004298"/>
    </source>
</evidence>
<evidence type="ECO:0000256" key="3">
    <source>
        <dbReference type="ARBA" id="ARBA00009960"/>
    </source>
</evidence>
<evidence type="ECO:0000256" key="4">
    <source>
        <dbReference type="ARBA" id="ARBA00016392"/>
    </source>
</evidence>
<keyword evidence="8" id="KW-0999">Mitochondrion inner membrane</keyword>
<evidence type="ECO:0000256" key="15">
    <source>
        <dbReference type="SAM" id="Phobius"/>
    </source>
</evidence>
<dbReference type="GO" id="GO:0005743">
    <property type="term" value="C:mitochondrial inner membrane"/>
    <property type="evidence" value="ECO:0007669"/>
    <property type="project" value="UniProtKB-SubCell"/>
</dbReference>
<comment type="similarity">
    <text evidence="3">Belongs to the complex I NDUFA1 subunit family.</text>
</comment>
<evidence type="ECO:0000256" key="9">
    <source>
        <dbReference type="ARBA" id="ARBA00022982"/>
    </source>
</evidence>
<evidence type="ECO:0000313" key="16">
    <source>
        <dbReference type="EMBL" id="VVC95279.1"/>
    </source>
</evidence>
<reference evidence="16 17" key="1">
    <citation type="submission" date="2017-07" db="EMBL/GenBank/DDBJ databases">
        <authorList>
            <person name="Talla V."/>
            <person name="Backstrom N."/>
        </authorList>
    </citation>
    <scope>NUCLEOTIDE SEQUENCE [LARGE SCALE GENOMIC DNA]</scope>
</reference>
<keyword evidence="11" id="KW-0496">Mitochondrion</keyword>
<name>A0A5E4QAK8_9NEOP</name>
<evidence type="ECO:0000313" key="17">
    <source>
        <dbReference type="Proteomes" id="UP000324832"/>
    </source>
</evidence>
<keyword evidence="17" id="KW-1185">Reference proteome</keyword>
<keyword evidence="9" id="KW-0249">Electron transport</keyword>
<evidence type="ECO:0000256" key="7">
    <source>
        <dbReference type="ARBA" id="ARBA00022692"/>
    </source>
</evidence>
<dbReference type="AlphaFoldDB" id="A0A5E4QAK8"/>
<comment type="function">
    <text evidence="1">Accessory subunit of the mitochondrial membrane respiratory chain NADH dehydrogenase (Complex I), that is believed not to be involved in catalysis. Complex I functions in the transfer of electrons from NADH to the respiratory chain. The immediate electron acceptor for the enzyme is believed to be ubiquinone.</text>
</comment>
<gene>
    <name evidence="16" type="ORF">LSINAPIS_LOCUS7031</name>
</gene>
<evidence type="ECO:0000256" key="6">
    <source>
        <dbReference type="ARBA" id="ARBA00022660"/>
    </source>
</evidence>
<evidence type="ECO:0000256" key="8">
    <source>
        <dbReference type="ARBA" id="ARBA00022792"/>
    </source>
</evidence>
<keyword evidence="7 15" id="KW-0812">Transmembrane</keyword>
<accession>A0A5E4QAK8</accession>
<sequence length="166" mass="19084">MRYERVPDIYKTIVLAAIKHLTVHDTGENLIYVEPPIEQSGQATDEDSDMSDEEHGLRISGTVNIQTCSSSDDSDDEDNMSLAQYEQIVLRIVHSKTMWYEVLPAFFIITAGMGLPGWGLYHIHNLTLGNHHRRGLHTFWERRQYQRDMRLTGNPYVVNGLEKIPD</sequence>
<dbReference type="Pfam" id="PF15879">
    <property type="entry name" value="MWFE"/>
    <property type="match status" value="1"/>
</dbReference>
<dbReference type="InterPro" id="IPR017384">
    <property type="entry name" value="NADH_Ub_cplx-1_asu_su-1"/>
</dbReference>
<dbReference type="Proteomes" id="UP000324832">
    <property type="component" value="Unassembled WGS sequence"/>
</dbReference>
<evidence type="ECO:0000256" key="13">
    <source>
        <dbReference type="ARBA" id="ARBA00029847"/>
    </source>
</evidence>